<sequence>MKKVLYVTTVSRTINAFLVPHIEMLLKEGYEVQCACSIDKPINKGLLEKGVKIYDIPFSRNPLGLGNIRAFNNLVKIQKREKFDIVHVHTPIASIYGRLLKLRFNNLKTIYTAHGYHFLKGGSKLGWIMYYPIEKIMAKLTDTTININSEDYEITKNKLKPKNCYLLNGVGLDLNQYKKLSQKEILSKKKELGLKENDFVVLMIAELNENKNQVQLIEAMEVLKDTYPEIKAICVGEGDKLSELQSEVKNRGLEGKVNFLGFRNDINELINICNIGVLLSYREGLPRNLMELMACGKKVIATNIRGCRDIVVDETVGEIVEVGDYEATAKAIENQYLYGDNQFIISKEIEKYDVKTINEGLRLIYKELEEGGYYHKEGYAYSANE</sequence>
<dbReference type="EMBL" id="JACOOQ010000001">
    <property type="protein sequence ID" value="MBC5638938.1"/>
    <property type="molecule type" value="Genomic_DNA"/>
</dbReference>
<evidence type="ECO:0000259" key="2">
    <source>
        <dbReference type="Pfam" id="PF13477"/>
    </source>
</evidence>
<dbReference type="InterPro" id="IPR001296">
    <property type="entry name" value="Glyco_trans_1"/>
</dbReference>
<evidence type="ECO:0000313" key="4">
    <source>
        <dbReference type="Proteomes" id="UP000662088"/>
    </source>
</evidence>
<organism evidence="3 4">
    <name type="scientific">Clostridium lentum</name>
    <dbReference type="NCBI Taxonomy" id="2763037"/>
    <lineage>
        <taxon>Bacteria</taxon>
        <taxon>Bacillati</taxon>
        <taxon>Bacillota</taxon>
        <taxon>Clostridia</taxon>
        <taxon>Eubacteriales</taxon>
        <taxon>Clostridiaceae</taxon>
        <taxon>Clostridium</taxon>
    </lineage>
</organism>
<protein>
    <submittedName>
        <fullName evidence="3">Glycosyltransferase family 4 protein</fullName>
    </submittedName>
</protein>
<dbReference type="PANTHER" id="PTHR12526">
    <property type="entry name" value="GLYCOSYLTRANSFERASE"/>
    <property type="match status" value="1"/>
</dbReference>
<evidence type="ECO:0000313" key="3">
    <source>
        <dbReference type="EMBL" id="MBC5638938.1"/>
    </source>
</evidence>
<dbReference type="InterPro" id="IPR028098">
    <property type="entry name" value="Glyco_trans_4-like_N"/>
</dbReference>
<gene>
    <name evidence="3" type="ORF">H8R92_00555</name>
</gene>
<dbReference type="Pfam" id="PF13477">
    <property type="entry name" value="Glyco_trans_4_2"/>
    <property type="match status" value="1"/>
</dbReference>
<keyword evidence="4" id="KW-1185">Reference proteome</keyword>
<comment type="caution">
    <text evidence="3">The sequence shown here is derived from an EMBL/GenBank/DDBJ whole genome shotgun (WGS) entry which is preliminary data.</text>
</comment>
<dbReference type="PANTHER" id="PTHR12526:SF630">
    <property type="entry name" value="GLYCOSYLTRANSFERASE"/>
    <property type="match status" value="1"/>
</dbReference>
<dbReference type="Pfam" id="PF00534">
    <property type="entry name" value="Glycos_transf_1"/>
    <property type="match status" value="1"/>
</dbReference>
<proteinExistence type="predicted"/>
<feature type="domain" description="Glycosyltransferase subfamily 4-like N-terminal" evidence="2">
    <location>
        <begin position="3"/>
        <end position="143"/>
    </location>
</feature>
<accession>A0A8I0A2Y2</accession>
<keyword evidence="3" id="KW-0808">Transferase</keyword>
<dbReference type="RefSeq" id="WP_186834393.1">
    <property type="nucleotide sequence ID" value="NZ_JACOOQ010000001.1"/>
</dbReference>
<dbReference type="Proteomes" id="UP000662088">
    <property type="component" value="Unassembled WGS sequence"/>
</dbReference>
<dbReference type="SUPFAM" id="SSF53756">
    <property type="entry name" value="UDP-Glycosyltransferase/glycogen phosphorylase"/>
    <property type="match status" value="1"/>
</dbReference>
<dbReference type="AlphaFoldDB" id="A0A8I0A2Y2"/>
<dbReference type="Gene3D" id="3.40.50.2000">
    <property type="entry name" value="Glycogen Phosphorylase B"/>
    <property type="match status" value="2"/>
</dbReference>
<name>A0A8I0A2Y2_9CLOT</name>
<dbReference type="CDD" id="cd03808">
    <property type="entry name" value="GT4_CapM-like"/>
    <property type="match status" value="1"/>
</dbReference>
<reference evidence="3" key="1">
    <citation type="submission" date="2020-08" db="EMBL/GenBank/DDBJ databases">
        <title>Genome public.</title>
        <authorList>
            <person name="Liu C."/>
            <person name="Sun Q."/>
        </authorList>
    </citation>
    <scope>NUCLEOTIDE SEQUENCE</scope>
    <source>
        <strain evidence="3">NSJ-42</strain>
    </source>
</reference>
<dbReference type="GO" id="GO:0016757">
    <property type="term" value="F:glycosyltransferase activity"/>
    <property type="evidence" value="ECO:0007669"/>
    <property type="project" value="InterPro"/>
</dbReference>
<evidence type="ECO:0000259" key="1">
    <source>
        <dbReference type="Pfam" id="PF00534"/>
    </source>
</evidence>
<feature type="domain" description="Glycosyl transferase family 1" evidence="1">
    <location>
        <begin position="188"/>
        <end position="333"/>
    </location>
</feature>